<dbReference type="AlphaFoldDB" id="A0A369CAS3"/>
<dbReference type="OrthoDB" id="9814727at2"/>
<evidence type="ECO:0000313" key="1">
    <source>
        <dbReference type="EMBL" id="RCX29856.1"/>
    </source>
</evidence>
<proteinExistence type="predicted"/>
<organism evidence="1 2">
    <name type="scientific">Thioalbus denitrificans</name>
    <dbReference type="NCBI Taxonomy" id="547122"/>
    <lineage>
        <taxon>Bacteria</taxon>
        <taxon>Pseudomonadati</taxon>
        <taxon>Pseudomonadota</taxon>
        <taxon>Gammaproteobacteria</taxon>
        <taxon>Chromatiales</taxon>
        <taxon>Ectothiorhodospiraceae</taxon>
        <taxon>Thioalbus</taxon>
    </lineage>
</organism>
<dbReference type="InterPro" id="IPR021969">
    <property type="entry name" value="DUF3579"/>
</dbReference>
<reference evidence="1 2" key="1">
    <citation type="submission" date="2018-07" db="EMBL/GenBank/DDBJ databases">
        <title>Genomic Encyclopedia of Type Strains, Phase IV (KMG-IV): sequencing the most valuable type-strain genomes for metagenomic binning, comparative biology and taxonomic classification.</title>
        <authorList>
            <person name="Goeker M."/>
        </authorList>
    </citation>
    <scope>NUCLEOTIDE SEQUENCE [LARGE SCALE GENOMIC DNA]</scope>
    <source>
        <strain evidence="1 2">DSM 26407</strain>
    </source>
</reference>
<sequence length="94" mass="10544">MTKTTTPTIVIEGLTVDGRKFRPSDWAERISGNLSTFDNRRIHYSPLVRPAVKNGVKCVLLDPSLQQAAPALYAEMMEFARANNLRLCHEIDEG</sequence>
<name>A0A369CAS3_9GAMM</name>
<dbReference type="Pfam" id="PF12112">
    <property type="entry name" value="DUF3579"/>
    <property type="match status" value="1"/>
</dbReference>
<protein>
    <submittedName>
        <fullName evidence="1">Uncharacterized protein DUF3579</fullName>
    </submittedName>
</protein>
<dbReference type="EMBL" id="QPJY01000006">
    <property type="protein sequence ID" value="RCX29856.1"/>
    <property type="molecule type" value="Genomic_DNA"/>
</dbReference>
<dbReference type="Proteomes" id="UP000252707">
    <property type="component" value="Unassembled WGS sequence"/>
</dbReference>
<comment type="caution">
    <text evidence="1">The sequence shown here is derived from an EMBL/GenBank/DDBJ whole genome shotgun (WGS) entry which is preliminary data.</text>
</comment>
<dbReference type="RefSeq" id="WP_114280073.1">
    <property type="nucleotide sequence ID" value="NZ_QPJY01000006.1"/>
</dbReference>
<evidence type="ECO:0000313" key="2">
    <source>
        <dbReference type="Proteomes" id="UP000252707"/>
    </source>
</evidence>
<dbReference type="Gene3D" id="3.30.70.2340">
    <property type="entry name" value="Uncharacterised protein PF12112 family, DUF3579"/>
    <property type="match status" value="1"/>
</dbReference>
<accession>A0A369CAS3</accession>
<keyword evidence="2" id="KW-1185">Reference proteome</keyword>
<gene>
    <name evidence="1" type="ORF">DFQ59_10688</name>
</gene>